<feature type="compositionally biased region" description="Basic and acidic residues" evidence="1">
    <location>
        <begin position="1"/>
        <end position="18"/>
    </location>
</feature>
<organism evidence="3 4">
    <name type="scientific">Lolium multiflorum</name>
    <name type="common">Italian ryegrass</name>
    <name type="synonym">Lolium perenne subsp. multiflorum</name>
    <dbReference type="NCBI Taxonomy" id="4521"/>
    <lineage>
        <taxon>Eukaryota</taxon>
        <taxon>Viridiplantae</taxon>
        <taxon>Streptophyta</taxon>
        <taxon>Embryophyta</taxon>
        <taxon>Tracheophyta</taxon>
        <taxon>Spermatophyta</taxon>
        <taxon>Magnoliopsida</taxon>
        <taxon>Liliopsida</taxon>
        <taxon>Poales</taxon>
        <taxon>Poaceae</taxon>
        <taxon>BOP clade</taxon>
        <taxon>Pooideae</taxon>
        <taxon>Poodae</taxon>
        <taxon>Poeae</taxon>
        <taxon>Poeae Chloroplast Group 2 (Poeae type)</taxon>
        <taxon>Loliodinae</taxon>
        <taxon>Loliinae</taxon>
        <taxon>Lolium</taxon>
    </lineage>
</organism>
<keyword evidence="2" id="KW-0812">Transmembrane</keyword>
<reference evidence="3" key="1">
    <citation type="submission" date="2023-07" db="EMBL/GenBank/DDBJ databases">
        <title>A chromosome-level genome assembly of Lolium multiflorum.</title>
        <authorList>
            <person name="Chen Y."/>
            <person name="Copetti D."/>
            <person name="Kolliker R."/>
            <person name="Studer B."/>
        </authorList>
    </citation>
    <scope>NUCLEOTIDE SEQUENCE</scope>
    <source>
        <strain evidence="3">02402/16</strain>
        <tissue evidence="3">Leaf</tissue>
    </source>
</reference>
<dbReference type="PANTHER" id="PTHR31210">
    <property type="entry name" value="OS06G0731900 PROTEIN"/>
    <property type="match status" value="1"/>
</dbReference>
<name>A0AAD8PTJ1_LOLMU</name>
<feature type="transmembrane region" description="Helical" evidence="2">
    <location>
        <begin position="39"/>
        <end position="60"/>
    </location>
</feature>
<feature type="region of interest" description="Disordered" evidence="1">
    <location>
        <begin position="75"/>
        <end position="95"/>
    </location>
</feature>
<sequence length="437" mass="48329">MKGGRGSDHGSKINEIKSKSRFRKGPAPGDPSQKRFSGVLPPAALIFLVLVFVAGAIVTVDHKENLSILQLQPRRVTADEEPSRPAPPASDVHVDATVAETPPAEEPVDMCENQCRAPGSEALPRGIVQDMSNFEFESLGGNPERRVARTMKSLLAIPVGIKQKAVVDKLVSKFPAANFTVMLFHYDGAVDGWSDLPWSRRAVHVAAADQTKWWFGKRFLHPDLVAEYDYIFLWDEDIEVDGFDPLRYIEIVRKEGLEISQPALDHRSQIHHRLTARARRGGAVHRRFYKTAGGGRCYGNSTGPPCTGWVEMMVPVFSRAAWRCAWRMIQNDLVFAWGLDFKLGYCAQGDRSMNVGIVDSEYVLHRGIPTLGDVGGGGGGGKTARASSASTAADRYAVRLRSYTELQIFNRRWKQAVAEDECWTDPYPQPPTPASKG</sequence>
<gene>
    <name evidence="3" type="ORF">QYE76_018608</name>
</gene>
<evidence type="ECO:0000256" key="1">
    <source>
        <dbReference type="SAM" id="MobiDB-lite"/>
    </source>
</evidence>
<keyword evidence="2" id="KW-0472">Membrane</keyword>
<evidence type="ECO:0000313" key="3">
    <source>
        <dbReference type="EMBL" id="KAK1579824.1"/>
    </source>
</evidence>
<comment type="caution">
    <text evidence="3">The sequence shown here is derived from an EMBL/GenBank/DDBJ whole genome shotgun (WGS) entry which is preliminary data.</text>
</comment>
<keyword evidence="2" id="KW-1133">Transmembrane helix</keyword>
<dbReference type="InterPro" id="IPR007877">
    <property type="entry name" value="DUF707"/>
</dbReference>
<evidence type="ECO:0000256" key="2">
    <source>
        <dbReference type="SAM" id="Phobius"/>
    </source>
</evidence>
<dbReference type="Proteomes" id="UP001231189">
    <property type="component" value="Unassembled WGS sequence"/>
</dbReference>
<protein>
    <submittedName>
        <fullName evidence="3">Uncharacterized protein</fullName>
    </submittedName>
</protein>
<feature type="region of interest" description="Disordered" evidence="1">
    <location>
        <begin position="1"/>
        <end position="35"/>
    </location>
</feature>
<dbReference type="AlphaFoldDB" id="A0AAD8PTJ1"/>
<keyword evidence="4" id="KW-1185">Reference proteome</keyword>
<dbReference type="PANTHER" id="PTHR31210:SF11">
    <property type="entry name" value="KETOGLUTARATE REDUCTASE TRANS-SPLICING-LIKE PROTEIN, PUTATIVE (DUF707)-RELATED"/>
    <property type="match status" value="1"/>
</dbReference>
<dbReference type="Pfam" id="PF05212">
    <property type="entry name" value="DUF707"/>
    <property type="match status" value="1"/>
</dbReference>
<proteinExistence type="predicted"/>
<accession>A0AAD8PTJ1</accession>
<evidence type="ECO:0000313" key="4">
    <source>
        <dbReference type="Proteomes" id="UP001231189"/>
    </source>
</evidence>
<dbReference type="EMBL" id="JAUUTY010000809">
    <property type="protein sequence ID" value="KAK1579824.1"/>
    <property type="molecule type" value="Genomic_DNA"/>
</dbReference>